<dbReference type="InterPro" id="IPR014381">
    <property type="entry name" value="Arch_Rpo5/euc_Rpb5"/>
</dbReference>
<dbReference type="PANTHER" id="PTHR10535">
    <property type="entry name" value="DNA-DIRECTED RNA POLYMERASES I, II, AND III SUBUNIT RPABC1"/>
    <property type="match status" value="1"/>
</dbReference>
<reference evidence="8" key="1">
    <citation type="submission" date="2023-05" db="EMBL/GenBank/DDBJ databases">
        <authorList>
            <person name="Huff M."/>
        </authorList>
    </citation>
    <scope>NUCLEOTIDE SEQUENCE</scope>
</reference>
<sequence>MDPSSTNSVTGFYNFLTRGIDDLERIFLSNNFMSIQFLQRNLSLLSSFHNQLTLLVQNLHLPVGEKWLDEYMDESSRLWETCLVLKSGISGLENYYSAGFNITSSLDSHRHLSPQLLRQVTRAISRCQREAVGLEEENRSLMETRIEPLSLRFEERVSVESKLNGFNGFRGVLYAMRNVNSILLMILLYGLVFCWPESNISRWGYEGCLFFGSSFMISTARLQQRVASEINQITGRGGIMLHEFRLYKISMDELRGELERNCLKGTVEWESEVGIRERVETLKGCFRVLRNGTENINGQLDDFFDEIVEGRKKLLDLCSHREFRSSTQDLVEENKGKQVGVSIVGWLNRSFTPNPAKMVMSDEEITRLFRIRKTVMQMLRDRGYIVSDFEIDMSKHQFLSKYGENMKREDLVIIKDLRSNPSEKIYVFFPEEAKVGVKTMKTYTNRMKDDDVHRAILVVQQNLTPFARTCISEISTKFHLEVFQEAELLVNIKEHVLVPEHQLLTPEEKKTLLERYTVKETQLPRIQVTDPIARYYGLKRGHVVKIIRPSETAGRYVTYRYVV</sequence>
<dbReference type="InterPro" id="IPR020608">
    <property type="entry name" value="RNA_pol_subH/Rpb5_CS"/>
</dbReference>
<dbReference type="EMBL" id="OU503037">
    <property type="protein sequence ID" value="CAI9755927.1"/>
    <property type="molecule type" value="Genomic_DNA"/>
</dbReference>
<name>A0AAD1YRF1_9LAMI</name>
<dbReference type="Pfam" id="PF01191">
    <property type="entry name" value="RNA_pol_Rpb5_C"/>
    <property type="match status" value="1"/>
</dbReference>
<evidence type="ECO:0000256" key="2">
    <source>
        <dbReference type="ARBA" id="ARBA00023163"/>
    </source>
</evidence>
<evidence type="ECO:0000313" key="9">
    <source>
        <dbReference type="Proteomes" id="UP000834106"/>
    </source>
</evidence>
<evidence type="ECO:0000256" key="3">
    <source>
        <dbReference type="ARBA" id="ARBA00023242"/>
    </source>
</evidence>
<evidence type="ECO:0000256" key="4">
    <source>
        <dbReference type="ARBA" id="ARBA00025765"/>
    </source>
</evidence>
<dbReference type="GO" id="GO:0006366">
    <property type="term" value="P:transcription by RNA polymerase II"/>
    <property type="evidence" value="ECO:0007669"/>
    <property type="project" value="TreeGrafter"/>
</dbReference>
<dbReference type="Pfam" id="PF03871">
    <property type="entry name" value="RNA_pol_Rpb5_N"/>
    <property type="match status" value="1"/>
</dbReference>
<dbReference type="GO" id="GO:0005736">
    <property type="term" value="C:RNA polymerase I complex"/>
    <property type="evidence" value="ECO:0007669"/>
    <property type="project" value="TreeGrafter"/>
</dbReference>
<comment type="similarity">
    <text evidence="4">Belongs to the archaeal Rpo5/eukaryotic RPB5 RNA polymerase subunit family.</text>
</comment>
<dbReference type="FunFam" id="3.40.1340.10:FF:000001">
    <property type="entry name" value="DNA-directed RNA polymerases I, II, and III subunit RPABC1"/>
    <property type="match status" value="1"/>
</dbReference>
<dbReference type="SUPFAM" id="SSF53036">
    <property type="entry name" value="Eukaryotic RPB5 N-terminal domain"/>
    <property type="match status" value="1"/>
</dbReference>
<dbReference type="AlphaFoldDB" id="A0AAD1YRF1"/>
<comment type="subcellular location">
    <subcellularLocation>
        <location evidence="1">Nucleus</location>
    </subcellularLocation>
</comment>
<proteinExistence type="inferred from homology"/>
<dbReference type="InterPro" id="IPR005571">
    <property type="entry name" value="RNA_pol_Rpb5_N"/>
</dbReference>
<evidence type="ECO:0000259" key="7">
    <source>
        <dbReference type="Pfam" id="PF03871"/>
    </source>
</evidence>
<dbReference type="GO" id="GO:0006362">
    <property type="term" value="P:transcription elongation by RNA polymerase I"/>
    <property type="evidence" value="ECO:0007669"/>
    <property type="project" value="TreeGrafter"/>
</dbReference>
<dbReference type="GO" id="GO:0042797">
    <property type="term" value="P:tRNA transcription by RNA polymerase III"/>
    <property type="evidence" value="ECO:0007669"/>
    <property type="project" value="TreeGrafter"/>
</dbReference>
<organism evidence="8 9">
    <name type="scientific">Fraxinus pennsylvanica</name>
    <dbReference type="NCBI Taxonomy" id="56036"/>
    <lineage>
        <taxon>Eukaryota</taxon>
        <taxon>Viridiplantae</taxon>
        <taxon>Streptophyta</taxon>
        <taxon>Embryophyta</taxon>
        <taxon>Tracheophyta</taxon>
        <taxon>Spermatophyta</taxon>
        <taxon>Magnoliopsida</taxon>
        <taxon>eudicotyledons</taxon>
        <taxon>Gunneridae</taxon>
        <taxon>Pentapetalae</taxon>
        <taxon>asterids</taxon>
        <taxon>lamiids</taxon>
        <taxon>Lamiales</taxon>
        <taxon>Oleaceae</taxon>
        <taxon>Oleeae</taxon>
        <taxon>Fraxinus</taxon>
    </lineage>
</organism>
<evidence type="ECO:0000256" key="5">
    <source>
        <dbReference type="SAM" id="Coils"/>
    </source>
</evidence>
<dbReference type="Gene3D" id="3.90.940.20">
    <property type="entry name" value="RPB5-like RNA polymerase subunit"/>
    <property type="match status" value="1"/>
</dbReference>
<feature type="coiled-coil region" evidence="5">
    <location>
        <begin position="117"/>
        <end position="144"/>
    </location>
</feature>
<dbReference type="FunFam" id="3.90.940.20:FF:000001">
    <property type="entry name" value="DNA-directed RNA polymerases I, II, and III subunit RPABC1"/>
    <property type="match status" value="1"/>
</dbReference>
<dbReference type="Gene3D" id="3.40.1340.10">
    <property type="entry name" value="RNA polymerase, Rpb5, N-terminal domain"/>
    <property type="match status" value="1"/>
</dbReference>
<dbReference type="PROSITE" id="PS01110">
    <property type="entry name" value="RNA_POL_H_23KD"/>
    <property type="match status" value="1"/>
</dbReference>
<dbReference type="SUPFAM" id="SSF55287">
    <property type="entry name" value="RPB5-like RNA polymerase subunit"/>
    <property type="match status" value="1"/>
</dbReference>
<dbReference type="InterPro" id="IPR035913">
    <property type="entry name" value="RPB5-like_sf"/>
</dbReference>
<keyword evidence="9" id="KW-1185">Reference proteome</keyword>
<evidence type="ECO:0000256" key="1">
    <source>
        <dbReference type="ARBA" id="ARBA00004123"/>
    </source>
</evidence>
<dbReference type="GO" id="GO:0005665">
    <property type="term" value="C:RNA polymerase II, core complex"/>
    <property type="evidence" value="ECO:0007669"/>
    <property type="project" value="TreeGrafter"/>
</dbReference>
<dbReference type="GO" id="GO:0005666">
    <property type="term" value="C:RNA polymerase III complex"/>
    <property type="evidence" value="ECO:0007669"/>
    <property type="project" value="TreeGrafter"/>
</dbReference>
<evidence type="ECO:0000313" key="8">
    <source>
        <dbReference type="EMBL" id="CAI9755927.1"/>
    </source>
</evidence>
<dbReference type="GO" id="GO:0003899">
    <property type="term" value="F:DNA-directed RNA polymerase activity"/>
    <property type="evidence" value="ECO:0007669"/>
    <property type="project" value="InterPro"/>
</dbReference>
<gene>
    <name evidence="8" type="ORF">FPE_LOCUS3357</name>
</gene>
<accession>A0AAD1YRF1</accession>
<dbReference type="Proteomes" id="UP000834106">
    <property type="component" value="Chromosome 2"/>
</dbReference>
<evidence type="ECO:0000259" key="6">
    <source>
        <dbReference type="Pfam" id="PF01191"/>
    </source>
</evidence>
<keyword evidence="2" id="KW-0804">Transcription</keyword>
<dbReference type="InterPro" id="IPR036710">
    <property type="entry name" value="RNA_pol_Rpb5_N_sf"/>
</dbReference>
<keyword evidence="5" id="KW-0175">Coiled coil</keyword>
<protein>
    <submittedName>
        <fullName evidence="8">Uncharacterized protein</fullName>
    </submittedName>
</protein>
<feature type="domain" description="RNA polymerase Rpb5 N-terminal" evidence="7">
    <location>
        <begin position="362"/>
        <end position="447"/>
    </location>
</feature>
<keyword evidence="3" id="KW-0539">Nucleus</keyword>
<dbReference type="GO" id="GO:0003677">
    <property type="term" value="F:DNA binding"/>
    <property type="evidence" value="ECO:0007669"/>
    <property type="project" value="InterPro"/>
</dbReference>
<dbReference type="HAMAP" id="MF_00025">
    <property type="entry name" value="RNApol_Rpo5_RPB5"/>
    <property type="match status" value="1"/>
</dbReference>
<dbReference type="NCBIfam" id="NF007129">
    <property type="entry name" value="PRK09570.1"/>
    <property type="match status" value="1"/>
</dbReference>
<dbReference type="PANTHER" id="PTHR10535:SF0">
    <property type="entry name" value="DNA-DIRECTED RNA POLYMERASES I, II, AND III SUBUNIT RPABC1"/>
    <property type="match status" value="1"/>
</dbReference>
<dbReference type="InterPro" id="IPR000783">
    <property type="entry name" value="RNA_pol_subH/Rpb5_C"/>
</dbReference>
<feature type="domain" description="RNA polymerase subunit H/Rpb5 C-terminal" evidence="6">
    <location>
        <begin position="490"/>
        <end position="562"/>
    </location>
</feature>